<name>A0A519BEG8_ACIG2</name>
<feature type="domain" description="Cobalamin biosynthesis precorrin-8X methylmutase CobH/CbiC" evidence="5">
    <location>
        <begin position="117"/>
        <end position="240"/>
    </location>
</feature>
<comment type="caution">
    <text evidence="6">The sequence shown here is derived from an EMBL/GenBank/DDBJ whole genome shotgun (WGS) entry which is preliminary data.</text>
</comment>
<gene>
    <name evidence="6" type="ORF">EVJ46_09000</name>
</gene>
<proteinExistence type="inferred from homology"/>
<dbReference type="Pfam" id="PF02570">
    <property type="entry name" value="CbiC"/>
    <property type="match status" value="2"/>
</dbReference>
<dbReference type="PANTHER" id="PTHR43588">
    <property type="entry name" value="COBALT-PRECORRIN-8 METHYLMUTASE"/>
    <property type="match status" value="1"/>
</dbReference>
<evidence type="ECO:0000256" key="1">
    <source>
        <dbReference type="ARBA" id="ARBA00004953"/>
    </source>
</evidence>
<keyword evidence="3" id="KW-0169">Cobalamin biosynthesis</keyword>
<organism evidence="6 7">
    <name type="scientific">Acididesulfobacter guangdongensis</name>
    <dbReference type="NCBI Taxonomy" id="2597225"/>
    <lineage>
        <taxon>Bacteria</taxon>
        <taxon>Deltaproteobacteria</taxon>
        <taxon>Candidatus Acidulodesulfobacterales</taxon>
        <taxon>Candidatus Acididesulfobacter</taxon>
    </lineage>
</organism>
<evidence type="ECO:0000313" key="6">
    <source>
        <dbReference type="EMBL" id="RZD15662.1"/>
    </source>
</evidence>
<evidence type="ECO:0000256" key="3">
    <source>
        <dbReference type="ARBA" id="ARBA00022573"/>
    </source>
</evidence>
<comment type="similarity">
    <text evidence="2">Belongs to the CobH/CbiC family.</text>
</comment>
<dbReference type="PANTHER" id="PTHR43588:SF1">
    <property type="entry name" value="COBALT-PRECORRIN-8 METHYLMUTASE"/>
    <property type="match status" value="1"/>
</dbReference>
<dbReference type="SUPFAM" id="SSF63965">
    <property type="entry name" value="Precorrin-8X methylmutase CbiC/CobH"/>
    <property type="match status" value="1"/>
</dbReference>
<dbReference type="Proteomes" id="UP000316562">
    <property type="component" value="Unassembled WGS sequence"/>
</dbReference>
<protein>
    <recommendedName>
        <fullName evidence="5">Cobalamin biosynthesis precorrin-8X methylmutase CobH/CbiC domain-containing protein</fullName>
    </recommendedName>
</protein>
<comment type="pathway">
    <text evidence="1">Cofactor biosynthesis; adenosylcobalamin biosynthesis.</text>
</comment>
<evidence type="ECO:0000313" key="7">
    <source>
        <dbReference type="Proteomes" id="UP000316562"/>
    </source>
</evidence>
<dbReference type="UniPathway" id="UPA00148"/>
<dbReference type="Gene3D" id="3.40.50.10230">
    <property type="entry name" value="Cobalamin biosynthesis CobH/CbiC, precorrin-8X methylmutase"/>
    <property type="match status" value="1"/>
</dbReference>
<accession>A0A519BEG8</accession>
<dbReference type="AlphaFoldDB" id="A0A519BEG8"/>
<dbReference type="InterPro" id="IPR003722">
    <property type="entry name" value="Cbl_synth_CobH/CbiC"/>
</dbReference>
<feature type="domain" description="Cobalamin biosynthesis precorrin-8X methylmutase CobH/CbiC" evidence="5">
    <location>
        <begin position="11"/>
        <end position="114"/>
    </location>
</feature>
<dbReference type="EMBL" id="SGBC01000004">
    <property type="protein sequence ID" value="RZD15662.1"/>
    <property type="molecule type" value="Genomic_DNA"/>
</dbReference>
<evidence type="ECO:0000259" key="5">
    <source>
        <dbReference type="Pfam" id="PF02570"/>
    </source>
</evidence>
<evidence type="ECO:0000256" key="4">
    <source>
        <dbReference type="ARBA" id="ARBA00023235"/>
    </source>
</evidence>
<keyword evidence="4" id="KW-0413">Isomerase</keyword>
<dbReference type="GO" id="GO:0009236">
    <property type="term" value="P:cobalamin biosynthetic process"/>
    <property type="evidence" value="ECO:0007669"/>
    <property type="project" value="UniProtKB-UniPathway"/>
</dbReference>
<dbReference type="InterPro" id="IPR036588">
    <property type="entry name" value="CobH/CbiC_sf"/>
</dbReference>
<dbReference type="GO" id="GO:0016993">
    <property type="term" value="F:precorrin-8X methylmutase activity"/>
    <property type="evidence" value="ECO:0007669"/>
    <property type="project" value="InterPro"/>
</dbReference>
<sequence length="243" mass="26646">MDMTNSNLGTDIYNESISIINSLLADNEFFNNNYSEFEKNIIKRMIHASSDIAYSKTVSFTKNSIADSVNFIKQQSGSDKSIKIVCDSKMTRAGISSTVNKKVITETNCYIDLSSKELNEKFDNLMSIYNLQSEFCNTADFHAITKSAYSIRIAVIENLPDFIIIGNAPTALLETMKTCKILFKSLGYKPKLIIGMPVGFVGADESKRILMKDAFFSSVSNAGNLGGSAVAAAAMNAILKESI</sequence>
<evidence type="ECO:0000256" key="2">
    <source>
        <dbReference type="ARBA" id="ARBA00009774"/>
    </source>
</evidence>
<reference evidence="6 7" key="1">
    <citation type="journal article" date="2019" name="ISME J.">
        <title>Insights into ecological role of a new deltaproteobacterial order Candidatus Acidulodesulfobacterales by metagenomics and metatranscriptomics.</title>
        <authorList>
            <person name="Tan S."/>
            <person name="Liu J."/>
            <person name="Fang Y."/>
            <person name="Hedlund B.P."/>
            <person name="Lian Z.H."/>
            <person name="Huang L.Y."/>
            <person name="Li J.T."/>
            <person name="Huang L.N."/>
            <person name="Li W.J."/>
            <person name="Jiang H.C."/>
            <person name="Dong H.L."/>
            <person name="Shu W.S."/>
        </authorList>
    </citation>
    <scope>NUCLEOTIDE SEQUENCE [LARGE SCALE GENOMIC DNA]</scope>
    <source>
        <strain evidence="6">AP2</strain>
    </source>
</reference>